<evidence type="ECO:0000256" key="3">
    <source>
        <dbReference type="ARBA" id="ARBA00022759"/>
    </source>
</evidence>
<dbReference type="AlphaFoldDB" id="A0A1F5QCY6"/>
<name>A0A1F5QCY6_9BACT</name>
<dbReference type="NCBIfam" id="TIGR01573">
    <property type="entry name" value="cas2"/>
    <property type="match status" value="1"/>
</dbReference>
<keyword evidence="6" id="KW-0051">Antiviral defense</keyword>
<dbReference type="Pfam" id="PF20803">
    <property type="entry name" value="PaaX_M"/>
    <property type="match status" value="1"/>
</dbReference>
<feature type="domain" description="Transcriptional repressor PaaX-like central Cas2-like" evidence="7">
    <location>
        <begin position="92"/>
        <end position="163"/>
    </location>
</feature>
<evidence type="ECO:0000313" key="9">
    <source>
        <dbReference type="Proteomes" id="UP000177235"/>
    </source>
</evidence>
<accession>A0A1F5QCY6</accession>
<gene>
    <name evidence="8" type="ORF">A3J05_02670</name>
</gene>
<keyword evidence="5" id="KW-0460">Magnesium</keyword>
<protein>
    <submittedName>
        <fullName evidence="8">CRISPR-associated endonuclease Cas2</fullName>
    </submittedName>
</protein>
<keyword evidence="1" id="KW-0540">Nuclease</keyword>
<evidence type="ECO:0000259" key="7">
    <source>
        <dbReference type="Pfam" id="PF20803"/>
    </source>
</evidence>
<dbReference type="Gene3D" id="3.30.70.2650">
    <property type="match status" value="1"/>
</dbReference>
<dbReference type="Proteomes" id="UP000177235">
    <property type="component" value="Unassembled WGS sequence"/>
</dbReference>
<proteinExistence type="predicted"/>
<dbReference type="GO" id="GO:0004521">
    <property type="term" value="F:RNA endonuclease activity"/>
    <property type="evidence" value="ECO:0007669"/>
    <property type="project" value="InterPro"/>
</dbReference>
<dbReference type="GO" id="GO:0043571">
    <property type="term" value="P:maintenance of CRISPR repeat elements"/>
    <property type="evidence" value="ECO:0007669"/>
    <property type="project" value="InterPro"/>
</dbReference>
<comment type="caution">
    <text evidence="8">The sequence shown here is derived from an EMBL/GenBank/DDBJ whole genome shotgun (WGS) entry which is preliminary data.</text>
</comment>
<keyword evidence="2" id="KW-0479">Metal-binding</keyword>
<sequence>MKVVTRKRKENQYRTISESILIFLSELNDDLDKALEIGPYSKKQLKTTLYGLRRRNFIAFPARNPKSRIVITKLGWRRLNEIKFNSLKIERRPWDRKWRLLTFDIPENKNLVRHKFRRKLKQLGFFHFQRSVFILPFPCNDEIEELANYLEIAPNVHVLVADRFPSDSALVKKFNL</sequence>
<reference evidence="8 9" key="1">
    <citation type="journal article" date="2016" name="Nat. Commun.">
        <title>Thousands of microbial genomes shed light on interconnected biogeochemical processes in an aquifer system.</title>
        <authorList>
            <person name="Anantharaman K."/>
            <person name="Brown C.T."/>
            <person name="Hug L.A."/>
            <person name="Sharon I."/>
            <person name="Castelle C.J."/>
            <person name="Probst A.J."/>
            <person name="Thomas B.C."/>
            <person name="Singh A."/>
            <person name="Wilkins M.J."/>
            <person name="Karaoz U."/>
            <person name="Brodie E.L."/>
            <person name="Williams K.H."/>
            <person name="Hubbard S.S."/>
            <person name="Banfield J.F."/>
        </authorList>
    </citation>
    <scope>NUCLEOTIDE SEQUENCE [LARGE SCALE GENOMIC DNA]</scope>
</reference>
<dbReference type="SUPFAM" id="SSF143430">
    <property type="entry name" value="TTP0101/SSO1404-like"/>
    <property type="match status" value="1"/>
</dbReference>
<evidence type="ECO:0000256" key="6">
    <source>
        <dbReference type="ARBA" id="ARBA00023118"/>
    </source>
</evidence>
<organism evidence="8 9">
    <name type="scientific">Candidatus Doudnabacteria bacterium RIFCSPLOWO2_02_FULL_48_13</name>
    <dbReference type="NCBI Taxonomy" id="1817845"/>
    <lineage>
        <taxon>Bacteria</taxon>
        <taxon>Candidatus Doudnaibacteriota</taxon>
    </lineage>
</organism>
<evidence type="ECO:0000256" key="5">
    <source>
        <dbReference type="ARBA" id="ARBA00022842"/>
    </source>
</evidence>
<evidence type="ECO:0000256" key="2">
    <source>
        <dbReference type="ARBA" id="ARBA00022723"/>
    </source>
</evidence>
<dbReference type="InterPro" id="IPR048846">
    <property type="entry name" value="PaaX-like_central"/>
</dbReference>
<evidence type="ECO:0000313" key="8">
    <source>
        <dbReference type="EMBL" id="OGE99742.1"/>
    </source>
</evidence>
<keyword evidence="3 8" id="KW-0255">Endonuclease</keyword>
<evidence type="ECO:0000256" key="1">
    <source>
        <dbReference type="ARBA" id="ARBA00022722"/>
    </source>
</evidence>
<evidence type="ECO:0000256" key="4">
    <source>
        <dbReference type="ARBA" id="ARBA00022801"/>
    </source>
</evidence>
<dbReference type="EMBL" id="MFFF01000016">
    <property type="protein sequence ID" value="OGE99742.1"/>
    <property type="molecule type" value="Genomic_DNA"/>
</dbReference>
<dbReference type="InterPro" id="IPR021127">
    <property type="entry name" value="CRISPR_associated_Cas2"/>
</dbReference>
<keyword evidence="4" id="KW-0378">Hydrolase</keyword>